<dbReference type="AlphaFoldDB" id="A0A0D8YES8"/>
<name>A0A0D8YES8_DICVI</name>
<dbReference type="CDD" id="cd20261">
    <property type="entry name" value="Complex1_LYR_LYRM1"/>
    <property type="match status" value="1"/>
</dbReference>
<keyword evidence="2" id="KW-0106">Calcium</keyword>
<dbReference type="Pfam" id="PF10294">
    <property type="entry name" value="Methyltransf_16"/>
    <property type="match status" value="1"/>
</dbReference>
<dbReference type="InterPro" id="IPR029063">
    <property type="entry name" value="SAM-dependent_MTases_sf"/>
</dbReference>
<evidence type="ECO:0000313" key="4">
    <source>
        <dbReference type="EMBL" id="KJH53161.1"/>
    </source>
</evidence>
<sequence>MCGAVPLCSRTRVLTLYKEILRLGKNWNARDTERTLKERDDILNEARQTFRENAQVTDSKRIADLILFAERRLCHAQHYGIPYERPEHVYPQTAYIDRRQRYNGKQNLLQMFTPQIKSTTKSRLNPESNRSSNIRTKRFNMAASYFARYYFSGSKIPEHIIVDVVKSFLIDVQFYIDFVLSVLCNELLSTFPPRRTYRRNLLKVLIDKIEGFGMEVADEIFSLYATCMSESVENCFRLFLSDDLSQVLVVVRESTQQLCYGTTGLSLWQASCDLSNFLCRFLDLADTNILELGAGCGLTSIAVAKCFHNCVTTVSDYDPRVLSQLSFNVQTNSKDNSSIKVLNIDWTSFSMSQLSEIPDIVVAADVVYDCSVLAALCTVIGQCLSLKKKSRAYIASTVRNPLTLETFKQELNAHCLRINDEVMYQYDTFIFTDGSIQKCASLFPYSSTLESPTFIYEIFNNRREMSCSSSSSTQVSRKEAEAAFAMCNEERPHLLKLSDLKLVMRALGFDPRNAQIDQMTMRFREMQRTKVGGHQGSHHSVIVTDHMDVDEFLEILKEDGIEKDETTDEMRSAFKLFDKEGKGWITAENLRQVAIELGEELSEEDLEEMIQEASKDAEGRVAEADFFAIMKRTCLY</sequence>
<dbReference type="GO" id="GO:0005509">
    <property type="term" value="F:calcium ion binding"/>
    <property type="evidence" value="ECO:0007669"/>
    <property type="project" value="InterPro"/>
</dbReference>
<dbReference type="PROSITE" id="PS50222">
    <property type="entry name" value="EF_HAND_2"/>
    <property type="match status" value="2"/>
</dbReference>
<dbReference type="PANTHER" id="PTHR23048">
    <property type="entry name" value="MYOSIN LIGHT CHAIN 1, 3"/>
    <property type="match status" value="1"/>
</dbReference>
<keyword evidence="5" id="KW-1185">Reference proteome</keyword>
<dbReference type="Pfam" id="PF05347">
    <property type="entry name" value="Complex1_LYR"/>
    <property type="match status" value="1"/>
</dbReference>
<proteinExistence type="predicted"/>
<evidence type="ECO:0000256" key="2">
    <source>
        <dbReference type="ARBA" id="ARBA00022837"/>
    </source>
</evidence>
<dbReference type="SUPFAM" id="SSF47473">
    <property type="entry name" value="EF-hand"/>
    <property type="match status" value="1"/>
</dbReference>
<dbReference type="PANTHER" id="PTHR23048:SF59">
    <property type="entry name" value="EF-HAND SUPERFAMILY PROTEIN"/>
    <property type="match status" value="1"/>
</dbReference>
<dbReference type="Pfam" id="PF13499">
    <property type="entry name" value="EF-hand_7"/>
    <property type="match status" value="1"/>
</dbReference>
<dbReference type="SMART" id="SM00054">
    <property type="entry name" value="EFh"/>
    <property type="match status" value="2"/>
</dbReference>
<dbReference type="Proteomes" id="UP000053766">
    <property type="component" value="Unassembled WGS sequence"/>
</dbReference>
<dbReference type="InterPro" id="IPR019410">
    <property type="entry name" value="Methyltransf_16"/>
</dbReference>
<evidence type="ECO:0000313" key="5">
    <source>
        <dbReference type="Proteomes" id="UP000053766"/>
    </source>
</evidence>
<protein>
    <submittedName>
        <fullName evidence="4">EF hand</fullName>
    </submittedName>
</protein>
<dbReference type="FunFam" id="1.10.238.10:FF:000001">
    <property type="entry name" value="Calmodulin 1"/>
    <property type="match status" value="1"/>
</dbReference>
<dbReference type="SUPFAM" id="SSF53335">
    <property type="entry name" value="S-adenosyl-L-methionine-dependent methyltransferases"/>
    <property type="match status" value="1"/>
</dbReference>
<dbReference type="InterPro" id="IPR050230">
    <property type="entry name" value="CALM/Myosin/TropC-like"/>
</dbReference>
<keyword evidence="1" id="KW-0677">Repeat</keyword>
<gene>
    <name evidence="4" type="ORF">DICVIV_00659</name>
</gene>
<reference evidence="5" key="2">
    <citation type="journal article" date="2016" name="Sci. Rep.">
        <title>Dictyocaulus viviparus genome, variome and transcriptome elucidate lungworm biology and support future intervention.</title>
        <authorList>
            <person name="McNulty S.N."/>
            <person name="Strube C."/>
            <person name="Rosa B.A."/>
            <person name="Martin J.C."/>
            <person name="Tyagi R."/>
            <person name="Choi Y.J."/>
            <person name="Wang Q."/>
            <person name="Hallsworth Pepin K."/>
            <person name="Zhang X."/>
            <person name="Ozersky P."/>
            <person name="Wilson R.K."/>
            <person name="Sternberg P.W."/>
            <person name="Gasser R.B."/>
            <person name="Mitreva M."/>
        </authorList>
    </citation>
    <scope>NUCLEOTIDE SEQUENCE [LARGE SCALE GENOMIC DNA]</scope>
    <source>
        <strain evidence="5">HannoverDv2000</strain>
    </source>
</reference>
<dbReference type="OrthoDB" id="275715at2759"/>
<dbReference type="CDD" id="cd02440">
    <property type="entry name" value="AdoMet_MTases"/>
    <property type="match status" value="1"/>
</dbReference>
<dbReference type="InterPro" id="IPR002048">
    <property type="entry name" value="EF_hand_dom"/>
</dbReference>
<reference evidence="4 5" key="1">
    <citation type="submission" date="2013-11" db="EMBL/GenBank/DDBJ databases">
        <title>Draft genome of the bovine lungworm Dictyocaulus viviparus.</title>
        <authorList>
            <person name="Mitreva M."/>
        </authorList>
    </citation>
    <scope>NUCLEOTIDE SEQUENCE [LARGE SCALE GENOMIC DNA]</scope>
    <source>
        <strain evidence="4 5">HannoverDv2000</strain>
    </source>
</reference>
<dbReference type="InterPro" id="IPR008011">
    <property type="entry name" value="Complex1_LYR_dom"/>
</dbReference>
<evidence type="ECO:0000259" key="3">
    <source>
        <dbReference type="PROSITE" id="PS50222"/>
    </source>
</evidence>
<dbReference type="EMBL" id="KN716155">
    <property type="protein sequence ID" value="KJH53161.1"/>
    <property type="molecule type" value="Genomic_DNA"/>
</dbReference>
<dbReference type="GO" id="GO:0016460">
    <property type="term" value="C:myosin II complex"/>
    <property type="evidence" value="ECO:0007669"/>
    <property type="project" value="TreeGrafter"/>
</dbReference>
<feature type="domain" description="EF-hand" evidence="3">
    <location>
        <begin position="565"/>
        <end position="600"/>
    </location>
</feature>
<dbReference type="InterPro" id="IPR011992">
    <property type="entry name" value="EF-hand-dom_pair"/>
</dbReference>
<dbReference type="STRING" id="29172.A0A0D8YES8"/>
<feature type="domain" description="EF-hand" evidence="3">
    <location>
        <begin position="601"/>
        <end position="636"/>
    </location>
</feature>
<dbReference type="InterPro" id="IPR045294">
    <property type="entry name" value="Complex1_LYR_LYRM1"/>
</dbReference>
<dbReference type="Gene3D" id="1.10.238.10">
    <property type="entry name" value="EF-hand"/>
    <property type="match status" value="2"/>
</dbReference>
<accession>A0A0D8YES8</accession>
<organism evidence="4 5">
    <name type="scientific">Dictyocaulus viviparus</name>
    <name type="common">Bovine lungworm</name>
    <dbReference type="NCBI Taxonomy" id="29172"/>
    <lineage>
        <taxon>Eukaryota</taxon>
        <taxon>Metazoa</taxon>
        <taxon>Ecdysozoa</taxon>
        <taxon>Nematoda</taxon>
        <taxon>Chromadorea</taxon>
        <taxon>Rhabditida</taxon>
        <taxon>Rhabditina</taxon>
        <taxon>Rhabditomorpha</taxon>
        <taxon>Strongyloidea</taxon>
        <taxon>Metastrongylidae</taxon>
        <taxon>Dictyocaulus</taxon>
    </lineage>
</organism>
<evidence type="ECO:0000256" key="1">
    <source>
        <dbReference type="ARBA" id="ARBA00022737"/>
    </source>
</evidence>
<dbReference type="Gene3D" id="3.40.50.150">
    <property type="entry name" value="Vaccinia Virus protein VP39"/>
    <property type="match status" value="1"/>
</dbReference>